<gene>
    <name evidence="1" type="ORF">AVDCRST_MAG28-3532</name>
</gene>
<proteinExistence type="predicted"/>
<sequence>MYSARLLVQLFSEDPKRLRLRSLAGTLSPASLHSLWTRFLFTAQPSLLRSAHTRR</sequence>
<dbReference type="EMBL" id="CADCVE010000090">
    <property type="protein sequence ID" value="CAA9462432.1"/>
    <property type="molecule type" value="Genomic_DNA"/>
</dbReference>
<organism evidence="1">
    <name type="scientific">uncultured Rubrobacteraceae bacterium</name>
    <dbReference type="NCBI Taxonomy" id="349277"/>
    <lineage>
        <taxon>Bacteria</taxon>
        <taxon>Bacillati</taxon>
        <taxon>Actinomycetota</taxon>
        <taxon>Rubrobacteria</taxon>
        <taxon>Rubrobacterales</taxon>
        <taxon>Rubrobacteraceae</taxon>
        <taxon>environmental samples</taxon>
    </lineage>
</organism>
<name>A0A6J4R2N9_9ACTN</name>
<accession>A0A6J4R2N9</accession>
<protein>
    <submittedName>
        <fullName evidence="1">Uncharacterized protein</fullName>
    </submittedName>
</protein>
<reference evidence="1" key="1">
    <citation type="submission" date="2020-02" db="EMBL/GenBank/DDBJ databases">
        <authorList>
            <person name="Meier V. D."/>
        </authorList>
    </citation>
    <scope>NUCLEOTIDE SEQUENCE</scope>
    <source>
        <strain evidence="1">AVDCRST_MAG28</strain>
    </source>
</reference>
<dbReference type="AlphaFoldDB" id="A0A6J4R2N9"/>
<evidence type="ECO:0000313" key="1">
    <source>
        <dbReference type="EMBL" id="CAA9462432.1"/>
    </source>
</evidence>